<dbReference type="SUPFAM" id="SSF161111">
    <property type="entry name" value="Cation efflux protein transmembrane domain-like"/>
    <property type="match status" value="1"/>
</dbReference>
<evidence type="ECO:0000256" key="7">
    <source>
        <dbReference type="ARBA" id="ARBA00022989"/>
    </source>
</evidence>
<dbReference type="Gene3D" id="1.20.1510.10">
    <property type="entry name" value="Cation efflux protein transmembrane domain"/>
    <property type="match status" value="1"/>
</dbReference>
<keyword evidence="8" id="KW-0770">Synapse</keyword>
<dbReference type="AlphaFoldDB" id="A0A445MQL5"/>
<evidence type="ECO:0000256" key="9">
    <source>
        <dbReference type="ARBA" id="ARBA00023136"/>
    </source>
</evidence>
<evidence type="ECO:0000259" key="12">
    <source>
        <dbReference type="Pfam" id="PF01545"/>
    </source>
</evidence>
<evidence type="ECO:0000313" key="13">
    <source>
        <dbReference type="EMBL" id="SPD71760.1"/>
    </source>
</evidence>
<dbReference type="Pfam" id="PF01545">
    <property type="entry name" value="Cation_efflux"/>
    <property type="match status" value="1"/>
</dbReference>
<evidence type="ECO:0000256" key="11">
    <source>
        <dbReference type="SAM" id="Phobius"/>
    </source>
</evidence>
<dbReference type="PANTHER" id="PTHR31937">
    <property type="entry name" value="TRANSMEMBRANE PROTEIN 163"/>
    <property type="match status" value="1"/>
</dbReference>
<dbReference type="EMBL" id="OJIN01000005">
    <property type="protein sequence ID" value="SPD71760.1"/>
    <property type="molecule type" value="Genomic_DNA"/>
</dbReference>
<keyword evidence="9 11" id="KW-0472">Membrane</keyword>
<dbReference type="GO" id="GO:0016020">
    <property type="term" value="C:membrane"/>
    <property type="evidence" value="ECO:0007669"/>
    <property type="project" value="InterPro"/>
</dbReference>
<accession>A0A445MQL5</accession>
<feature type="transmembrane region" description="Helical" evidence="11">
    <location>
        <begin position="157"/>
        <end position="174"/>
    </location>
</feature>
<dbReference type="PANTHER" id="PTHR31937:SF2">
    <property type="entry name" value="TRANSMEMBRANE PROTEIN 163"/>
    <property type="match status" value="1"/>
</dbReference>
<keyword evidence="7 11" id="KW-1133">Transmembrane helix</keyword>
<sequence>MQQDRTNENQLKFYKTASLLAHITIYYNLLEGIVSVFFGAEDETLSLFGFGVDSFVEVLSGIGILNMVRRLRNNPEASTGPFEERALKITGVSFYILAIGLVITAGINLYHGHRPETTFWGIVIALISIFTMWALIHFKVKIGTQLNSEAILEDANCTKFCLYLSFTLLLASAGFELTNIGGIDSIGAILIAVLSFREGMEAFEKARGESCDYDGG</sequence>
<keyword evidence="10" id="KW-0968">Cytoplasmic vesicle</keyword>
<evidence type="ECO:0000256" key="4">
    <source>
        <dbReference type="ARBA" id="ARBA00022692"/>
    </source>
</evidence>
<dbReference type="InterPro" id="IPR027469">
    <property type="entry name" value="Cation_efflux_TMD_sf"/>
</dbReference>
<organism evidence="13">
    <name type="scientific">uncultured Desulfobacterium sp</name>
    <dbReference type="NCBI Taxonomy" id="201089"/>
    <lineage>
        <taxon>Bacteria</taxon>
        <taxon>Pseudomonadati</taxon>
        <taxon>Thermodesulfobacteriota</taxon>
        <taxon>Desulfobacteria</taxon>
        <taxon>Desulfobacterales</taxon>
        <taxon>Desulfobacteriaceae</taxon>
        <taxon>Desulfobacterium</taxon>
        <taxon>environmental samples</taxon>
    </lineage>
</organism>
<dbReference type="GO" id="GO:0031410">
    <property type="term" value="C:cytoplasmic vesicle"/>
    <property type="evidence" value="ECO:0007669"/>
    <property type="project" value="UniProtKB-KW"/>
</dbReference>
<evidence type="ECO:0000256" key="5">
    <source>
        <dbReference type="ARBA" id="ARBA00022753"/>
    </source>
</evidence>
<evidence type="ECO:0000256" key="6">
    <source>
        <dbReference type="ARBA" id="ARBA00022833"/>
    </source>
</evidence>
<keyword evidence="6" id="KW-0862">Zinc</keyword>
<evidence type="ECO:0000256" key="2">
    <source>
        <dbReference type="ARBA" id="ARBA00004644"/>
    </source>
</evidence>
<proteinExistence type="inferred from homology"/>
<feature type="domain" description="Cation efflux protein transmembrane" evidence="12">
    <location>
        <begin position="89"/>
        <end position="205"/>
    </location>
</feature>
<evidence type="ECO:0000256" key="1">
    <source>
        <dbReference type="ARBA" id="ARBA00004146"/>
    </source>
</evidence>
<dbReference type="InterPro" id="IPR058533">
    <property type="entry name" value="Cation_efflux_TM"/>
</dbReference>
<keyword evidence="5" id="KW-0967">Endosome</keyword>
<evidence type="ECO:0000256" key="8">
    <source>
        <dbReference type="ARBA" id="ARBA00023018"/>
    </source>
</evidence>
<dbReference type="GO" id="GO:0008324">
    <property type="term" value="F:monoatomic cation transmembrane transporter activity"/>
    <property type="evidence" value="ECO:0007669"/>
    <property type="project" value="InterPro"/>
</dbReference>
<feature type="transmembrane region" description="Helical" evidence="11">
    <location>
        <begin position="20"/>
        <end position="40"/>
    </location>
</feature>
<protein>
    <submittedName>
        <fullName evidence="13">Putative Membrane protein</fullName>
    </submittedName>
</protein>
<keyword evidence="4 11" id="KW-0812">Transmembrane</keyword>
<evidence type="ECO:0000256" key="10">
    <source>
        <dbReference type="ARBA" id="ARBA00023329"/>
    </source>
</evidence>
<feature type="transmembrane region" description="Helical" evidence="11">
    <location>
        <begin position="117"/>
        <end position="136"/>
    </location>
</feature>
<dbReference type="InterPro" id="IPR026765">
    <property type="entry name" value="Tmem163"/>
</dbReference>
<feature type="transmembrane region" description="Helical" evidence="11">
    <location>
        <begin position="89"/>
        <end position="111"/>
    </location>
</feature>
<reference evidence="13" key="1">
    <citation type="submission" date="2018-01" db="EMBL/GenBank/DDBJ databases">
        <authorList>
            <person name="Regsiter A."/>
            <person name="William W."/>
        </authorList>
    </citation>
    <scope>NUCLEOTIDE SEQUENCE</scope>
    <source>
        <strain evidence="13">TRIP AH-1</strain>
    </source>
</reference>
<comment type="similarity">
    <text evidence="3">Belongs to the TMEM163 family.</text>
</comment>
<evidence type="ECO:0000256" key="3">
    <source>
        <dbReference type="ARBA" id="ARBA00008731"/>
    </source>
</evidence>
<gene>
    <name evidence="13" type="ORF">PITCH_A1020005</name>
</gene>
<comment type="subcellular location">
    <subcellularLocation>
        <location evidence="2">Cytoplasmic vesicle</location>
        <location evidence="2">Secretory vesicle</location>
        <location evidence="2">Synaptic vesicle membrane</location>
        <topology evidence="2">Multi-pass membrane protein</topology>
    </subcellularLocation>
    <subcellularLocation>
        <location evidence="1">Early endosome membrane</location>
    </subcellularLocation>
</comment>
<name>A0A445MQL5_9BACT</name>
<feature type="transmembrane region" description="Helical" evidence="11">
    <location>
        <begin position="46"/>
        <end position="68"/>
    </location>
</feature>